<dbReference type="GO" id="GO:0000049">
    <property type="term" value="F:tRNA binding"/>
    <property type="evidence" value="ECO:0007669"/>
    <property type="project" value="TreeGrafter"/>
</dbReference>
<gene>
    <name evidence="8" type="ORF">O3P69_019399</name>
</gene>
<feature type="domain" description="SAM-dependent MTase TRM10-type" evidence="7">
    <location>
        <begin position="198"/>
        <end position="391"/>
    </location>
</feature>
<sequence>MEVEEEEEKRRGQTEEEEEGKRRRGLTEVEEGEEAKKRKGEKDNEKRRKEKQEKMTNSLKHQTNTQTHTPQTLPNTAKTSPFEPEAPQGTPDQQNSPTHPPNTATPHPNTENKPPFGSEALQDTATPQAKHQTTTTPHPNTPEAAHPSETNTGAWISKRQMKRALKHARWLEGKADRRRRQREKEKKKRLMGLTSSGPSRKALKRVRMSDSACKVRVAIDMSLESLMDDRRLGQCVRQIGRCYSANRRALQPLQLYVTSFQGRPRSQMATQVGYENWDVNFQPQHYRDIFAKPDIVYLTSESANTLTEIDETKAYVIGGLVDYNRLKGHCLGLAEREGVATARLPLSDYLDMKSRKVLTIDQVFQVLVGVVEGCGWKEVLLSTLPLRKGARGKDNEGEEEEEEEEEEEVEEEEEEEMKTVEDEGRIHLHVGLLCALQAQAQVVSQASLTHVAVPASLSSPQRQHRQCLSPAVTWSLSRQPQRACLGVN</sequence>
<dbReference type="EMBL" id="JARAKH010000043">
    <property type="protein sequence ID" value="KAK8379468.1"/>
    <property type="molecule type" value="Genomic_DNA"/>
</dbReference>
<feature type="compositionally biased region" description="Low complexity" evidence="6">
    <location>
        <begin position="61"/>
        <end position="76"/>
    </location>
</feature>
<evidence type="ECO:0000313" key="8">
    <source>
        <dbReference type="EMBL" id="KAK8379468.1"/>
    </source>
</evidence>
<dbReference type="PROSITE" id="PS51675">
    <property type="entry name" value="SAM_MT_TRM10"/>
    <property type="match status" value="1"/>
</dbReference>
<organism evidence="8 9">
    <name type="scientific">Scylla paramamosain</name>
    <name type="common">Mud crab</name>
    <dbReference type="NCBI Taxonomy" id="85552"/>
    <lineage>
        <taxon>Eukaryota</taxon>
        <taxon>Metazoa</taxon>
        <taxon>Ecdysozoa</taxon>
        <taxon>Arthropoda</taxon>
        <taxon>Crustacea</taxon>
        <taxon>Multicrustacea</taxon>
        <taxon>Malacostraca</taxon>
        <taxon>Eumalacostraca</taxon>
        <taxon>Eucarida</taxon>
        <taxon>Decapoda</taxon>
        <taxon>Pleocyemata</taxon>
        <taxon>Brachyura</taxon>
        <taxon>Eubrachyura</taxon>
        <taxon>Portunoidea</taxon>
        <taxon>Portunidae</taxon>
        <taxon>Portuninae</taxon>
        <taxon>Scylla</taxon>
    </lineage>
</organism>
<dbReference type="Proteomes" id="UP001487740">
    <property type="component" value="Unassembled WGS sequence"/>
</dbReference>
<dbReference type="Gene3D" id="3.40.1280.30">
    <property type="match status" value="1"/>
</dbReference>
<keyword evidence="9" id="KW-1185">Reference proteome</keyword>
<accession>A0AAW0SVS3</accession>
<reference evidence="8 9" key="1">
    <citation type="submission" date="2023-03" db="EMBL/GenBank/DDBJ databases">
        <title>High-quality genome of Scylla paramamosain provides insights in environmental adaptation.</title>
        <authorList>
            <person name="Zhang L."/>
        </authorList>
    </citation>
    <scope>NUCLEOTIDE SEQUENCE [LARGE SCALE GENOMIC DNA]</scope>
    <source>
        <strain evidence="8">LZ_2023a</strain>
        <tissue evidence="8">Muscle</tissue>
    </source>
</reference>
<feature type="compositionally biased region" description="Basic residues" evidence="6">
    <location>
        <begin position="176"/>
        <end position="190"/>
    </location>
</feature>
<dbReference type="PANTHER" id="PTHR13563">
    <property type="entry name" value="TRNA (GUANINE-9-) METHYLTRANSFERASE"/>
    <property type="match status" value="1"/>
</dbReference>
<dbReference type="GO" id="GO:0052905">
    <property type="term" value="F:tRNA (guanosine(9)-N1)-methyltransferase activity"/>
    <property type="evidence" value="ECO:0007669"/>
    <property type="project" value="UniProtKB-EC"/>
</dbReference>
<keyword evidence="4" id="KW-0949">S-adenosyl-L-methionine</keyword>
<dbReference type="FunFam" id="3.40.1280.30:FF:000001">
    <property type="entry name" value="tRNA methyltransferase 10 homolog A"/>
    <property type="match status" value="1"/>
</dbReference>
<evidence type="ECO:0000256" key="5">
    <source>
        <dbReference type="ARBA" id="ARBA00048434"/>
    </source>
</evidence>
<evidence type="ECO:0000256" key="4">
    <source>
        <dbReference type="ARBA" id="ARBA00022691"/>
    </source>
</evidence>
<keyword evidence="3" id="KW-0808">Transferase</keyword>
<dbReference type="InterPro" id="IPR028564">
    <property type="entry name" value="MT_TRM10-typ"/>
</dbReference>
<dbReference type="CDD" id="cd18101">
    <property type="entry name" value="Trm10euk_A"/>
    <property type="match status" value="1"/>
</dbReference>
<dbReference type="AlphaFoldDB" id="A0AAW0SVS3"/>
<evidence type="ECO:0000259" key="7">
    <source>
        <dbReference type="PROSITE" id="PS51675"/>
    </source>
</evidence>
<feature type="region of interest" description="Disordered" evidence="6">
    <location>
        <begin position="170"/>
        <end position="197"/>
    </location>
</feature>
<feature type="region of interest" description="Disordered" evidence="6">
    <location>
        <begin position="389"/>
        <end position="419"/>
    </location>
</feature>
<comment type="catalytic activity">
    <reaction evidence="5">
        <text>guanosine(9) in tRNA + S-adenosyl-L-methionine = N(1)-methylguanosine(9) in tRNA + S-adenosyl-L-homocysteine + H(+)</text>
        <dbReference type="Rhea" id="RHEA:43156"/>
        <dbReference type="Rhea" id="RHEA-COMP:10367"/>
        <dbReference type="Rhea" id="RHEA-COMP:10368"/>
        <dbReference type="ChEBI" id="CHEBI:15378"/>
        <dbReference type="ChEBI" id="CHEBI:57856"/>
        <dbReference type="ChEBI" id="CHEBI:59789"/>
        <dbReference type="ChEBI" id="CHEBI:73542"/>
        <dbReference type="ChEBI" id="CHEBI:74269"/>
        <dbReference type="EC" id="2.1.1.221"/>
    </reaction>
</comment>
<feature type="region of interest" description="Disordered" evidence="6">
    <location>
        <begin position="1"/>
        <end position="153"/>
    </location>
</feature>
<evidence type="ECO:0000256" key="3">
    <source>
        <dbReference type="ARBA" id="ARBA00022679"/>
    </source>
</evidence>
<name>A0AAW0SVS3_SCYPA</name>
<dbReference type="PANTHER" id="PTHR13563:SF13">
    <property type="entry name" value="TRNA METHYLTRANSFERASE 10 HOMOLOG A"/>
    <property type="match status" value="1"/>
</dbReference>
<evidence type="ECO:0000256" key="6">
    <source>
        <dbReference type="SAM" id="MobiDB-lite"/>
    </source>
</evidence>
<feature type="compositionally biased region" description="Low complexity" evidence="6">
    <location>
        <begin position="133"/>
        <end position="147"/>
    </location>
</feature>
<evidence type="ECO:0000256" key="1">
    <source>
        <dbReference type="ARBA" id="ARBA00012797"/>
    </source>
</evidence>
<dbReference type="GO" id="GO:0005654">
    <property type="term" value="C:nucleoplasm"/>
    <property type="evidence" value="ECO:0007669"/>
    <property type="project" value="TreeGrafter"/>
</dbReference>
<dbReference type="GO" id="GO:0002939">
    <property type="term" value="P:tRNA N1-guanine methylation"/>
    <property type="evidence" value="ECO:0007669"/>
    <property type="project" value="TreeGrafter"/>
</dbReference>
<feature type="compositionally biased region" description="Polar residues" evidence="6">
    <location>
        <begin position="121"/>
        <end position="132"/>
    </location>
</feature>
<protein>
    <recommendedName>
        <fullName evidence="1">tRNA (guanine(9)-N(1))-methyltransferase</fullName>
        <ecNumber evidence="1">2.1.1.221</ecNumber>
    </recommendedName>
</protein>
<evidence type="ECO:0000313" key="9">
    <source>
        <dbReference type="Proteomes" id="UP001487740"/>
    </source>
</evidence>
<feature type="compositionally biased region" description="Basic and acidic residues" evidence="6">
    <location>
        <begin position="34"/>
        <end position="54"/>
    </location>
</feature>
<feature type="compositionally biased region" description="Basic and acidic residues" evidence="6">
    <location>
        <begin position="8"/>
        <end position="27"/>
    </location>
</feature>
<comment type="caution">
    <text evidence="8">The sequence shown here is derived from an EMBL/GenBank/DDBJ whole genome shotgun (WGS) entry which is preliminary data.</text>
</comment>
<feature type="compositionally biased region" description="Acidic residues" evidence="6">
    <location>
        <begin position="396"/>
        <end position="416"/>
    </location>
</feature>
<proteinExistence type="predicted"/>
<dbReference type="InterPro" id="IPR007356">
    <property type="entry name" value="tRNA_m1G_MeTrfase_euk"/>
</dbReference>
<evidence type="ECO:0000256" key="2">
    <source>
        <dbReference type="ARBA" id="ARBA00022603"/>
    </source>
</evidence>
<keyword evidence="2" id="KW-0489">Methyltransferase</keyword>
<dbReference type="EC" id="2.1.1.221" evidence="1"/>
<dbReference type="InterPro" id="IPR038459">
    <property type="entry name" value="MT_TRM10-typ_sf"/>
</dbReference>